<dbReference type="Gene3D" id="2.60.40.1890">
    <property type="entry name" value="PCu(A)C copper chaperone"/>
    <property type="match status" value="1"/>
</dbReference>
<keyword evidence="3" id="KW-1185">Reference proteome</keyword>
<accession>W9GJ56</accession>
<protein>
    <recommendedName>
        <fullName evidence="4">Copper chaperone PCu(A)C</fullName>
    </recommendedName>
</protein>
<gene>
    <name evidence="2" type="ORF">N864_15175</name>
</gene>
<dbReference type="PANTHER" id="PTHR36302">
    <property type="entry name" value="BLR7088 PROTEIN"/>
    <property type="match status" value="1"/>
</dbReference>
<evidence type="ECO:0000313" key="3">
    <source>
        <dbReference type="Proteomes" id="UP000019494"/>
    </source>
</evidence>
<dbReference type="AlphaFoldDB" id="W9GJ56"/>
<evidence type="ECO:0000256" key="1">
    <source>
        <dbReference type="SAM" id="MobiDB-lite"/>
    </source>
</evidence>
<dbReference type="InterPro" id="IPR058248">
    <property type="entry name" value="Lxx211020-like"/>
</dbReference>
<dbReference type="EMBL" id="AWQS01000065">
    <property type="protein sequence ID" value="EWT06110.1"/>
    <property type="molecule type" value="Genomic_DNA"/>
</dbReference>
<dbReference type="Proteomes" id="UP000019494">
    <property type="component" value="Unassembled WGS sequence"/>
</dbReference>
<proteinExistence type="predicted"/>
<dbReference type="InterPro" id="IPR007410">
    <property type="entry name" value="LpqE-like"/>
</dbReference>
<evidence type="ECO:0008006" key="4">
    <source>
        <dbReference type="Google" id="ProtNLM"/>
    </source>
</evidence>
<reference evidence="3" key="1">
    <citation type="submission" date="2013-08" db="EMBL/GenBank/DDBJ databases">
        <title>Intrasporangium oryzae NRRL B-24470.</title>
        <authorList>
            <person name="Liu H."/>
            <person name="Wang G."/>
        </authorList>
    </citation>
    <scope>NUCLEOTIDE SEQUENCE [LARGE SCALE GENOMIC DNA]</scope>
    <source>
        <strain evidence="3">Q5-1</strain>
    </source>
</reference>
<comment type="caution">
    <text evidence="2">The sequence shown here is derived from an EMBL/GenBank/DDBJ whole genome shotgun (WGS) entry which is preliminary data.</text>
</comment>
<dbReference type="Pfam" id="PF04314">
    <property type="entry name" value="PCuAC"/>
    <property type="match status" value="1"/>
</dbReference>
<feature type="region of interest" description="Disordered" evidence="1">
    <location>
        <begin position="51"/>
        <end position="71"/>
    </location>
</feature>
<organism evidence="2 3">
    <name type="scientific">Intrasporangium chromatireducens Q5-1</name>
    <dbReference type="NCBI Taxonomy" id="584657"/>
    <lineage>
        <taxon>Bacteria</taxon>
        <taxon>Bacillati</taxon>
        <taxon>Actinomycetota</taxon>
        <taxon>Actinomycetes</taxon>
        <taxon>Micrococcales</taxon>
        <taxon>Intrasporangiaceae</taxon>
        <taxon>Intrasporangium</taxon>
    </lineage>
</organism>
<evidence type="ECO:0000313" key="2">
    <source>
        <dbReference type="EMBL" id="EWT06110.1"/>
    </source>
</evidence>
<dbReference type="PANTHER" id="PTHR36302:SF1">
    <property type="entry name" value="COPPER CHAPERONE PCU(A)C"/>
    <property type="match status" value="1"/>
</dbReference>
<dbReference type="InterPro" id="IPR036182">
    <property type="entry name" value="PCuAC_sf"/>
</dbReference>
<sequence>MTLQSGWAKAGSGMTAVFGTVVNPGAKDVTLLGGSSPAAADVQIHSMVKQPDGSMKMTQKQGGLTVPAGGSAELTPGADHIMLVNLHSALVNGGDVSLVLRTADGANVEWTVPVRSFAGAEETYAPEDHR</sequence>
<dbReference type="SUPFAM" id="SSF110087">
    <property type="entry name" value="DR1885-like metal-binding protein"/>
    <property type="match status" value="1"/>
</dbReference>
<name>W9GJ56_9MICO</name>